<dbReference type="GO" id="GO:0005581">
    <property type="term" value="C:collagen trimer"/>
    <property type="evidence" value="ECO:0007669"/>
    <property type="project" value="UniProtKB-KW"/>
</dbReference>
<dbReference type="Proteomes" id="UP000324632">
    <property type="component" value="Chromosome 22"/>
</dbReference>
<keyword evidence="5" id="KW-0176">Collagen</keyword>
<evidence type="ECO:0000313" key="9">
    <source>
        <dbReference type="EMBL" id="KAA0704627.1"/>
    </source>
</evidence>
<evidence type="ECO:0000256" key="5">
    <source>
        <dbReference type="ARBA" id="ARBA00023119"/>
    </source>
</evidence>
<dbReference type="SUPFAM" id="SSF49842">
    <property type="entry name" value="TNF-like"/>
    <property type="match status" value="1"/>
</dbReference>
<protein>
    <submittedName>
        <fullName evidence="9">Adiponectin 30 kDa adipocyte complement-related protein</fullName>
    </submittedName>
</protein>
<keyword evidence="3" id="KW-0272">Extracellular matrix</keyword>
<evidence type="ECO:0000256" key="6">
    <source>
        <dbReference type="SAM" id="MobiDB-lite"/>
    </source>
</evidence>
<dbReference type="FunFam" id="2.60.120.40:FF:000001">
    <property type="entry name" value="Complement C1q B chain"/>
    <property type="match status" value="1"/>
</dbReference>
<sequence>MSPVVKTTWIAVLCLGMVVKMGVSLEEGTEPTEQDTREPCARWMRGVGGTPGFDGIPGRDGRDGREGEKGDVAAPAYEGPEGEPGEPGDEGSRGKIGFPGNPGLKGENGESSFPHHSAFSMGLTGKVSTASGAPIRFTKTFYNEQHHYDENSGKFRCAVPGIYYFTYHLTIHGEETKVALFQNGRTVAFTLDQFHSGNVDQASGGAILNLAAGDEVWLQLYGEDAFDAGIYADNNNDSTFTGFLLTPKILRNPFDNRRR</sequence>
<dbReference type="InterPro" id="IPR001073">
    <property type="entry name" value="C1q_dom"/>
</dbReference>
<keyword evidence="10" id="KW-1185">Reference proteome</keyword>
<reference evidence="9 10" key="1">
    <citation type="journal article" date="2019" name="Mol. Ecol. Resour.">
        <title>Chromosome-level genome assembly of Triplophysa tibetana, a fish adapted to the harsh high-altitude environment of the Tibetan Plateau.</title>
        <authorList>
            <person name="Yang X."/>
            <person name="Liu H."/>
            <person name="Ma Z."/>
            <person name="Zou Y."/>
            <person name="Zou M."/>
            <person name="Mao Y."/>
            <person name="Li X."/>
            <person name="Wang H."/>
            <person name="Chen T."/>
            <person name="Wang W."/>
            <person name="Yang R."/>
        </authorList>
    </citation>
    <scope>NUCLEOTIDE SEQUENCE [LARGE SCALE GENOMIC DNA]</scope>
    <source>
        <strain evidence="9">TTIB1903HZAU</strain>
        <tissue evidence="9">Muscle</tissue>
    </source>
</reference>
<keyword evidence="2" id="KW-0964">Secreted</keyword>
<dbReference type="InterPro" id="IPR050392">
    <property type="entry name" value="Collagen/C1q_domain"/>
</dbReference>
<dbReference type="Pfam" id="PF00386">
    <property type="entry name" value="C1q"/>
    <property type="match status" value="1"/>
</dbReference>
<proteinExistence type="predicted"/>
<evidence type="ECO:0000256" key="4">
    <source>
        <dbReference type="ARBA" id="ARBA00022729"/>
    </source>
</evidence>
<dbReference type="PANTHER" id="PTHR15427">
    <property type="entry name" value="EMILIN ELASTIN MICROFIBRIL INTERFACE-LOCATED PROTEIN ELASTIN MICROFIBRIL INTERFACER"/>
    <property type="match status" value="1"/>
</dbReference>
<dbReference type="AlphaFoldDB" id="A0A5A9N7S3"/>
<evidence type="ECO:0000256" key="1">
    <source>
        <dbReference type="ARBA" id="ARBA00004498"/>
    </source>
</evidence>
<evidence type="ECO:0000313" key="10">
    <source>
        <dbReference type="Proteomes" id="UP000324632"/>
    </source>
</evidence>
<dbReference type="Pfam" id="PF01391">
    <property type="entry name" value="Collagen"/>
    <property type="match status" value="1"/>
</dbReference>
<feature type="domain" description="C1q" evidence="8">
    <location>
        <begin position="112"/>
        <end position="251"/>
    </location>
</feature>
<accession>A0A5A9N7S3</accession>
<comment type="subcellular location">
    <subcellularLocation>
        <location evidence="1">Secreted</location>
        <location evidence="1">Extracellular space</location>
        <location evidence="1">Extracellular matrix</location>
    </subcellularLocation>
</comment>
<evidence type="ECO:0000259" key="8">
    <source>
        <dbReference type="PROSITE" id="PS50871"/>
    </source>
</evidence>
<dbReference type="PANTHER" id="PTHR15427:SF20">
    <property type="entry name" value="ADIPONECTIN"/>
    <property type="match status" value="1"/>
</dbReference>
<dbReference type="InterPro" id="IPR008160">
    <property type="entry name" value="Collagen"/>
</dbReference>
<feature type="signal peptide" evidence="7">
    <location>
        <begin position="1"/>
        <end position="24"/>
    </location>
</feature>
<dbReference type="InterPro" id="IPR008983">
    <property type="entry name" value="Tumour_necrosis_fac-like_dom"/>
</dbReference>
<feature type="region of interest" description="Disordered" evidence="6">
    <location>
        <begin position="27"/>
        <end position="115"/>
    </location>
</feature>
<dbReference type="PROSITE" id="PS50871">
    <property type="entry name" value="C1Q"/>
    <property type="match status" value="1"/>
</dbReference>
<organism evidence="9 10">
    <name type="scientific">Triplophysa tibetana</name>
    <dbReference type="NCBI Taxonomy" id="1572043"/>
    <lineage>
        <taxon>Eukaryota</taxon>
        <taxon>Metazoa</taxon>
        <taxon>Chordata</taxon>
        <taxon>Craniata</taxon>
        <taxon>Vertebrata</taxon>
        <taxon>Euteleostomi</taxon>
        <taxon>Actinopterygii</taxon>
        <taxon>Neopterygii</taxon>
        <taxon>Teleostei</taxon>
        <taxon>Ostariophysi</taxon>
        <taxon>Cypriniformes</taxon>
        <taxon>Nemacheilidae</taxon>
        <taxon>Triplophysa</taxon>
    </lineage>
</organism>
<feature type="chain" id="PRO_5022976587" evidence="7">
    <location>
        <begin position="25"/>
        <end position="259"/>
    </location>
</feature>
<comment type="caution">
    <text evidence="9">The sequence shown here is derived from an EMBL/GenBank/DDBJ whole genome shotgun (WGS) entry which is preliminary data.</text>
</comment>
<dbReference type="EMBL" id="SOYY01000022">
    <property type="protein sequence ID" value="KAA0704627.1"/>
    <property type="molecule type" value="Genomic_DNA"/>
</dbReference>
<dbReference type="Gene3D" id="2.60.120.40">
    <property type="match status" value="1"/>
</dbReference>
<gene>
    <name evidence="9" type="ORF">E1301_Tti001058</name>
</gene>
<keyword evidence="4 7" id="KW-0732">Signal</keyword>
<evidence type="ECO:0000256" key="3">
    <source>
        <dbReference type="ARBA" id="ARBA00022530"/>
    </source>
</evidence>
<evidence type="ECO:0000256" key="2">
    <source>
        <dbReference type="ARBA" id="ARBA00022525"/>
    </source>
</evidence>
<feature type="compositionally biased region" description="Acidic residues" evidence="6">
    <location>
        <begin position="80"/>
        <end position="89"/>
    </location>
</feature>
<dbReference type="PRINTS" id="PR00007">
    <property type="entry name" value="COMPLEMNTC1Q"/>
</dbReference>
<dbReference type="SMART" id="SM00110">
    <property type="entry name" value="C1Q"/>
    <property type="match status" value="1"/>
</dbReference>
<name>A0A5A9N7S3_9TELE</name>
<feature type="compositionally biased region" description="Basic and acidic residues" evidence="6">
    <location>
        <begin position="57"/>
        <end position="71"/>
    </location>
</feature>
<evidence type="ECO:0000256" key="7">
    <source>
        <dbReference type="SAM" id="SignalP"/>
    </source>
</evidence>